<dbReference type="InterPro" id="IPR011035">
    <property type="entry name" value="Ribosomal_bL25/Gln-tRNA_synth"/>
</dbReference>
<organism evidence="1 2">
    <name type="scientific">Eimeria acervulina</name>
    <name type="common">Coccidian parasite</name>
    <dbReference type="NCBI Taxonomy" id="5801"/>
    <lineage>
        <taxon>Eukaryota</taxon>
        <taxon>Sar</taxon>
        <taxon>Alveolata</taxon>
        <taxon>Apicomplexa</taxon>
        <taxon>Conoidasida</taxon>
        <taxon>Coccidia</taxon>
        <taxon>Eucoccidiorida</taxon>
        <taxon>Eimeriorina</taxon>
        <taxon>Eimeriidae</taxon>
        <taxon>Eimeria</taxon>
    </lineage>
</organism>
<reference evidence="1" key="2">
    <citation type="submission" date="2013-10" db="EMBL/GenBank/DDBJ databases">
        <authorList>
            <person name="Aslett M."/>
        </authorList>
    </citation>
    <scope>NUCLEOTIDE SEQUENCE</scope>
    <source>
        <strain evidence="1">Houghton</strain>
    </source>
</reference>
<proteinExistence type="predicted"/>
<evidence type="ECO:0000313" key="2">
    <source>
        <dbReference type="Proteomes" id="UP000018050"/>
    </source>
</evidence>
<name>U6GGY5_EIMAC</name>
<dbReference type="VEuPathDB" id="ToxoDB:EAH_00037330"/>
<evidence type="ECO:0000313" key="1">
    <source>
        <dbReference type="EMBL" id="CDI78832.1"/>
    </source>
</evidence>
<gene>
    <name evidence="1" type="ORF">EAH_00037330</name>
</gene>
<protein>
    <recommendedName>
        <fullName evidence="3">Glutamyl/glutaminyl-tRNA synthetase class Ib anti-codon binding domain-containing protein</fullName>
    </recommendedName>
</protein>
<dbReference type="AlphaFoldDB" id="U6GGY5"/>
<dbReference type="Proteomes" id="UP000018050">
    <property type="component" value="Unassembled WGS sequence"/>
</dbReference>
<dbReference type="GO" id="GO:0006412">
    <property type="term" value="P:translation"/>
    <property type="evidence" value="ECO:0007669"/>
    <property type="project" value="InterPro"/>
</dbReference>
<accession>U6GGY5</accession>
<keyword evidence="2" id="KW-1185">Reference proteome</keyword>
<evidence type="ECO:0008006" key="3">
    <source>
        <dbReference type="Google" id="ProtNLM"/>
    </source>
</evidence>
<sequence length="76" mass="8664">LTRLVLREYDHLLTKDKIDEEVEGDKLQLERRGYFIFDKVEGDARIFIKIPDGRTKSMSVVSAKVDAAALAGKKKK</sequence>
<feature type="non-terminal residue" evidence="1">
    <location>
        <position position="1"/>
    </location>
</feature>
<dbReference type="EMBL" id="HG670920">
    <property type="protein sequence ID" value="CDI78832.1"/>
    <property type="molecule type" value="Genomic_DNA"/>
</dbReference>
<dbReference type="OrthoDB" id="354170at2759"/>
<dbReference type="RefSeq" id="XP_013250982.1">
    <property type="nucleotide sequence ID" value="XM_013395528.1"/>
</dbReference>
<dbReference type="SUPFAM" id="SSF50715">
    <property type="entry name" value="Ribosomal protein L25-like"/>
    <property type="match status" value="1"/>
</dbReference>
<dbReference type="GeneID" id="25271803"/>
<reference evidence="1" key="1">
    <citation type="submission" date="2013-10" db="EMBL/GenBank/DDBJ databases">
        <title>Genomic analysis of the causative agents of coccidiosis in chickens.</title>
        <authorList>
            <person name="Reid A.J."/>
            <person name="Blake D."/>
            <person name="Billington K."/>
            <person name="Browne H."/>
            <person name="Dunn M."/>
            <person name="Hung S."/>
            <person name="Kawahara F."/>
            <person name="Miranda-Saavedra D."/>
            <person name="Mourier T."/>
            <person name="Nagra H."/>
            <person name="Otto T.D."/>
            <person name="Rawlings N."/>
            <person name="Sanchez A."/>
            <person name="Sanders M."/>
            <person name="Subramaniam C."/>
            <person name="Tay Y."/>
            <person name="Dear P."/>
            <person name="Doerig C."/>
            <person name="Gruber A."/>
            <person name="Parkinson J."/>
            <person name="Shirley M."/>
            <person name="Wan K.L."/>
            <person name="Berriman M."/>
            <person name="Tomley F."/>
            <person name="Pain A."/>
        </authorList>
    </citation>
    <scope>NUCLEOTIDE SEQUENCE</scope>
    <source>
        <strain evidence="1">Houghton</strain>
    </source>
</reference>